<evidence type="ECO:0000313" key="2">
    <source>
        <dbReference type="Proteomes" id="UP000707138"/>
    </source>
</evidence>
<dbReference type="EMBL" id="JACJLA010000001">
    <property type="protein sequence ID" value="MBM6911935.1"/>
    <property type="molecule type" value="Genomic_DNA"/>
</dbReference>
<gene>
    <name evidence="1" type="ORF">H6A01_01155</name>
</gene>
<proteinExistence type="predicted"/>
<dbReference type="Proteomes" id="UP000707138">
    <property type="component" value="Unassembled WGS sequence"/>
</dbReference>
<comment type="caution">
    <text evidence="1">The sequence shown here is derived from an EMBL/GenBank/DDBJ whole genome shotgun (WGS) entry which is preliminary data.</text>
</comment>
<protein>
    <submittedName>
        <fullName evidence="1">Uncharacterized protein</fullName>
    </submittedName>
</protein>
<dbReference type="RefSeq" id="WP_205087249.1">
    <property type="nucleotide sequence ID" value="NZ_JACJLA010000001.1"/>
</dbReference>
<accession>A0ABS2GEZ0</accession>
<organism evidence="1 2">
    <name type="scientific">Veillonella magna</name>
    <dbReference type="NCBI Taxonomy" id="464322"/>
    <lineage>
        <taxon>Bacteria</taxon>
        <taxon>Bacillati</taxon>
        <taxon>Bacillota</taxon>
        <taxon>Negativicutes</taxon>
        <taxon>Veillonellales</taxon>
        <taxon>Veillonellaceae</taxon>
        <taxon>Veillonella</taxon>
    </lineage>
</organism>
<reference evidence="1 2" key="1">
    <citation type="journal article" date="2021" name="Sci. Rep.">
        <title>The distribution of antibiotic resistance genes in chicken gut microbiota commensals.</title>
        <authorList>
            <person name="Juricova H."/>
            <person name="Matiasovicova J."/>
            <person name="Kubasova T."/>
            <person name="Cejkova D."/>
            <person name="Rychlik I."/>
        </authorList>
    </citation>
    <scope>NUCLEOTIDE SEQUENCE [LARGE SCALE GENOMIC DNA]</scope>
    <source>
        <strain evidence="1 2">An537</strain>
    </source>
</reference>
<name>A0ABS2GEZ0_9FIRM</name>
<keyword evidence="2" id="KW-1185">Reference proteome</keyword>
<evidence type="ECO:0000313" key="1">
    <source>
        <dbReference type="EMBL" id="MBM6911935.1"/>
    </source>
</evidence>
<sequence length="112" mass="13369">MGGFKLFIIMDVDDCTEEQKEAFKDKSMFLEHWLYDYIVPIYNEPNLEQTMSDIGIGIDKHNKSKYEDVFPIVQNGKNDPEKIKRLYEQLKDCKRSNLNVYVKHCLDVWKMK</sequence>